<reference evidence="2" key="1">
    <citation type="submission" date="2014-11" db="EMBL/GenBank/DDBJ databases">
        <authorList>
            <person name="Amaro Gonzalez C."/>
        </authorList>
    </citation>
    <scope>NUCLEOTIDE SEQUENCE</scope>
</reference>
<feature type="transmembrane region" description="Helical" evidence="1">
    <location>
        <begin position="6"/>
        <end position="29"/>
    </location>
</feature>
<keyword evidence="1" id="KW-0472">Membrane</keyword>
<dbReference type="AlphaFoldDB" id="A0A0E9W3D5"/>
<evidence type="ECO:0000256" key="1">
    <source>
        <dbReference type="SAM" id="Phobius"/>
    </source>
</evidence>
<keyword evidence="1" id="KW-1133">Transmembrane helix</keyword>
<accession>A0A0E9W3D5</accession>
<keyword evidence="1" id="KW-0812">Transmembrane</keyword>
<proteinExistence type="predicted"/>
<name>A0A0E9W3D5_ANGAN</name>
<evidence type="ECO:0000313" key="2">
    <source>
        <dbReference type="EMBL" id="JAH84879.1"/>
    </source>
</evidence>
<sequence length="30" mass="3474">MAKAHIYLSDFSIIFPSVLWDYSALFVLIL</sequence>
<dbReference type="EMBL" id="GBXM01023698">
    <property type="protein sequence ID" value="JAH84879.1"/>
    <property type="molecule type" value="Transcribed_RNA"/>
</dbReference>
<protein>
    <submittedName>
        <fullName evidence="2">Uncharacterized protein</fullName>
    </submittedName>
</protein>
<organism evidence="2">
    <name type="scientific">Anguilla anguilla</name>
    <name type="common">European freshwater eel</name>
    <name type="synonym">Muraena anguilla</name>
    <dbReference type="NCBI Taxonomy" id="7936"/>
    <lineage>
        <taxon>Eukaryota</taxon>
        <taxon>Metazoa</taxon>
        <taxon>Chordata</taxon>
        <taxon>Craniata</taxon>
        <taxon>Vertebrata</taxon>
        <taxon>Euteleostomi</taxon>
        <taxon>Actinopterygii</taxon>
        <taxon>Neopterygii</taxon>
        <taxon>Teleostei</taxon>
        <taxon>Anguilliformes</taxon>
        <taxon>Anguillidae</taxon>
        <taxon>Anguilla</taxon>
    </lineage>
</organism>
<reference evidence="2" key="2">
    <citation type="journal article" date="2015" name="Fish Shellfish Immunol.">
        <title>Early steps in the European eel (Anguilla anguilla)-Vibrio vulnificus interaction in the gills: Role of the RtxA13 toxin.</title>
        <authorList>
            <person name="Callol A."/>
            <person name="Pajuelo D."/>
            <person name="Ebbesson L."/>
            <person name="Teles M."/>
            <person name="MacKenzie S."/>
            <person name="Amaro C."/>
        </authorList>
    </citation>
    <scope>NUCLEOTIDE SEQUENCE</scope>
</reference>